<dbReference type="InterPro" id="IPR035892">
    <property type="entry name" value="C2_domain_sf"/>
</dbReference>
<evidence type="ECO:0000256" key="7">
    <source>
        <dbReference type="ARBA" id="ARBA00022837"/>
    </source>
</evidence>
<name>A0A6I9RHY2_ELAGV</name>
<evidence type="ECO:0000256" key="6">
    <source>
        <dbReference type="ARBA" id="ARBA00022723"/>
    </source>
</evidence>
<dbReference type="CDD" id="cd04038">
    <property type="entry name" value="C2_ArfGAP"/>
    <property type="match status" value="1"/>
</dbReference>
<reference evidence="14" key="1">
    <citation type="submission" date="2025-08" db="UniProtKB">
        <authorList>
            <consortium name="RefSeq"/>
        </authorList>
    </citation>
    <scope>IDENTIFICATION</scope>
</reference>
<organism evidence="13 14">
    <name type="scientific">Elaeis guineensis var. tenera</name>
    <name type="common">Oil palm</name>
    <dbReference type="NCBI Taxonomy" id="51953"/>
    <lineage>
        <taxon>Eukaryota</taxon>
        <taxon>Viridiplantae</taxon>
        <taxon>Streptophyta</taxon>
        <taxon>Embryophyta</taxon>
        <taxon>Tracheophyta</taxon>
        <taxon>Spermatophyta</taxon>
        <taxon>Magnoliopsida</taxon>
        <taxon>Liliopsida</taxon>
        <taxon>Arecaceae</taxon>
        <taxon>Arecoideae</taxon>
        <taxon>Cocoseae</taxon>
        <taxon>Elaeidinae</taxon>
        <taxon>Elaeis</taxon>
    </lineage>
</organism>
<dbReference type="AlphaFoldDB" id="A0A6I9RHY2"/>
<dbReference type="RefSeq" id="XP_010926483.1">
    <property type="nucleotide sequence ID" value="XM_010928181.3"/>
</dbReference>
<dbReference type="InParanoid" id="A0A6I9RHY2"/>
<keyword evidence="10" id="KW-0539">Nucleus</keyword>
<keyword evidence="6" id="KW-0479">Metal-binding</keyword>
<keyword evidence="3" id="KW-0343">GTPase activation</keyword>
<keyword evidence="9" id="KW-0472">Membrane</keyword>
<evidence type="ECO:0000256" key="11">
    <source>
        <dbReference type="ARBA" id="ARBA00024037"/>
    </source>
</evidence>
<sequence>MGEHLLGLLKVRVLRGANLAFRDVRSSDPFVVLLMGNQKLKTPVIKNCVNPVWNEQLTLSVEDPTLPVRLEVYDKDTFTLDDPMGNAEFDIQPIIEAGKMNPEGLPNGTIITQVVPNRQNCIAKESPIYWSDGEVVQDLVLRLRDVECGEVELQLEWNSVPGAGGI</sequence>
<dbReference type="PROSITE" id="PS50004">
    <property type="entry name" value="C2"/>
    <property type="match status" value="1"/>
</dbReference>
<keyword evidence="4" id="KW-1003">Cell membrane</keyword>
<evidence type="ECO:0000256" key="8">
    <source>
        <dbReference type="ARBA" id="ARBA00023121"/>
    </source>
</evidence>
<keyword evidence="13" id="KW-1185">Reference proteome</keyword>
<evidence type="ECO:0000259" key="12">
    <source>
        <dbReference type="PROSITE" id="PS50004"/>
    </source>
</evidence>
<dbReference type="Pfam" id="PF00168">
    <property type="entry name" value="C2"/>
    <property type="match status" value="1"/>
</dbReference>
<evidence type="ECO:0000313" key="13">
    <source>
        <dbReference type="Proteomes" id="UP000504607"/>
    </source>
</evidence>
<dbReference type="GO" id="GO:0046872">
    <property type="term" value="F:metal ion binding"/>
    <property type="evidence" value="ECO:0007669"/>
    <property type="project" value="UniProtKB-KW"/>
</dbReference>
<keyword evidence="5" id="KW-0938">Abscisic acid signaling pathway</keyword>
<evidence type="ECO:0000256" key="2">
    <source>
        <dbReference type="ARBA" id="ARBA00004236"/>
    </source>
</evidence>
<dbReference type="Proteomes" id="UP000504607">
    <property type="component" value="Chromosome 7"/>
</dbReference>
<evidence type="ECO:0000256" key="3">
    <source>
        <dbReference type="ARBA" id="ARBA00022468"/>
    </source>
</evidence>
<dbReference type="SMART" id="SM00239">
    <property type="entry name" value="C2"/>
    <property type="match status" value="1"/>
</dbReference>
<dbReference type="KEGG" id="egu:105048745"/>
<gene>
    <name evidence="14" type="primary">LOC105048745</name>
</gene>
<comment type="subcellular location">
    <subcellularLocation>
        <location evidence="2">Cell membrane</location>
    </subcellularLocation>
    <subcellularLocation>
        <location evidence="1">Nucleus</location>
    </subcellularLocation>
</comment>
<dbReference type="GO" id="GO:0005634">
    <property type="term" value="C:nucleus"/>
    <property type="evidence" value="ECO:0007669"/>
    <property type="project" value="UniProtKB-SubCell"/>
</dbReference>
<dbReference type="SUPFAM" id="SSF49562">
    <property type="entry name" value="C2 domain (Calcium/lipid-binding domain, CaLB)"/>
    <property type="match status" value="1"/>
</dbReference>
<evidence type="ECO:0000256" key="4">
    <source>
        <dbReference type="ARBA" id="ARBA00022475"/>
    </source>
</evidence>
<feature type="domain" description="C2" evidence="12">
    <location>
        <begin position="1"/>
        <end position="104"/>
    </location>
</feature>
<dbReference type="Gene3D" id="2.60.40.150">
    <property type="entry name" value="C2 domain"/>
    <property type="match status" value="1"/>
</dbReference>
<dbReference type="PANTHER" id="PTHR45933">
    <property type="entry name" value="PROTEIN C2-DOMAIN ABA-RELATED 4"/>
    <property type="match status" value="1"/>
</dbReference>
<dbReference type="GO" id="GO:0009738">
    <property type="term" value="P:abscisic acid-activated signaling pathway"/>
    <property type="evidence" value="ECO:0007669"/>
    <property type="project" value="UniProtKB-KW"/>
</dbReference>
<dbReference type="GO" id="GO:0008289">
    <property type="term" value="F:lipid binding"/>
    <property type="evidence" value="ECO:0007669"/>
    <property type="project" value="UniProtKB-KW"/>
</dbReference>
<keyword evidence="7" id="KW-0106">Calcium</keyword>
<dbReference type="GeneID" id="105048745"/>
<evidence type="ECO:0000256" key="5">
    <source>
        <dbReference type="ARBA" id="ARBA00022682"/>
    </source>
</evidence>
<dbReference type="GO" id="GO:0005096">
    <property type="term" value="F:GTPase activator activity"/>
    <property type="evidence" value="ECO:0007669"/>
    <property type="project" value="UniProtKB-KW"/>
</dbReference>
<dbReference type="InterPro" id="IPR000008">
    <property type="entry name" value="C2_dom"/>
</dbReference>
<dbReference type="InterPro" id="IPR044562">
    <property type="entry name" value="CAR1-11"/>
</dbReference>
<comment type="similarity">
    <text evidence="11">Belongs to the plant CAR protein family.</text>
</comment>
<proteinExistence type="inferred from homology"/>
<dbReference type="GO" id="GO:0005886">
    <property type="term" value="C:plasma membrane"/>
    <property type="evidence" value="ECO:0007669"/>
    <property type="project" value="UniProtKB-SubCell"/>
</dbReference>
<protein>
    <submittedName>
        <fullName evidence="14">GTPase activating protein 1</fullName>
    </submittedName>
</protein>
<evidence type="ECO:0000256" key="9">
    <source>
        <dbReference type="ARBA" id="ARBA00023136"/>
    </source>
</evidence>
<dbReference type="PANTHER" id="PTHR45933:SF5">
    <property type="entry name" value="PROTEIN C2-DOMAIN ABA-RELATED 4"/>
    <property type="match status" value="1"/>
</dbReference>
<evidence type="ECO:0000256" key="1">
    <source>
        <dbReference type="ARBA" id="ARBA00004123"/>
    </source>
</evidence>
<dbReference type="OrthoDB" id="73919at2759"/>
<keyword evidence="8" id="KW-0446">Lipid-binding</keyword>
<evidence type="ECO:0000256" key="10">
    <source>
        <dbReference type="ARBA" id="ARBA00023242"/>
    </source>
</evidence>
<accession>A0A6I9RHY2</accession>
<dbReference type="FunCoup" id="A0A6I9RHY2">
    <property type="interactions" value="118"/>
</dbReference>
<evidence type="ECO:0000313" key="14">
    <source>
        <dbReference type="RefSeq" id="XP_010926483.1"/>
    </source>
</evidence>